<dbReference type="Pfam" id="PF00318">
    <property type="entry name" value="Ribosomal_S2"/>
    <property type="match status" value="1"/>
</dbReference>
<dbReference type="Gene3D" id="3.40.50.10490">
    <property type="entry name" value="Glucose-6-phosphate isomerase like protein, domain 1"/>
    <property type="match status" value="1"/>
</dbReference>
<keyword evidence="3" id="KW-0687">Ribonucleoprotein</keyword>
<evidence type="ECO:0000313" key="5">
    <source>
        <dbReference type="EMBL" id="VAW13858.1"/>
    </source>
</evidence>
<evidence type="ECO:0000256" key="3">
    <source>
        <dbReference type="ARBA" id="ARBA00023274"/>
    </source>
</evidence>
<dbReference type="SUPFAM" id="SSF52313">
    <property type="entry name" value="Ribosomal protein S2"/>
    <property type="match status" value="1"/>
</dbReference>
<dbReference type="GO" id="GO:0006412">
    <property type="term" value="P:translation"/>
    <property type="evidence" value="ECO:0007669"/>
    <property type="project" value="InterPro"/>
</dbReference>
<dbReference type="AlphaFoldDB" id="A0A3B0T770"/>
<feature type="region of interest" description="Disordered" evidence="4">
    <location>
        <begin position="293"/>
        <end position="313"/>
    </location>
</feature>
<accession>A0A3B0T770</accession>
<evidence type="ECO:0000256" key="1">
    <source>
        <dbReference type="ARBA" id="ARBA00006242"/>
    </source>
</evidence>
<dbReference type="InterPro" id="IPR018130">
    <property type="entry name" value="Ribosomal_uS2_CS"/>
</dbReference>
<sequence>MALPEFTMRQLLEAGVHFGHQTHRWNPKMAPYLFGDRNGVHIIDLAQTVPLLHQALVTVRDVVAGGGRILFVGTKRQASEAIAESARRSAQYYINHRWLGGTLTNWKTVSNSIRRLRQIDEILDGDTHGLTKKELLRLTRERDKHNRAIGGIKDMGGLPDLLFIIDTNKEQIALKEAAKLNIPVVAVVDSNCDPKQVAYPIPGNDDAGRAINLYCDLVARAVLDGISQSQSEAGIDIGEASEPVMEDALVEPKAEAAPESSAVPQPAAEVAPEAATEAVAKAAPDVKAVPEVAAEAEAAPVVAPETASTASAS</sequence>
<keyword evidence="2 5" id="KW-0689">Ribosomal protein</keyword>
<feature type="compositionally biased region" description="Low complexity" evidence="4">
    <location>
        <begin position="293"/>
        <end position="305"/>
    </location>
</feature>
<dbReference type="InterPro" id="IPR001865">
    <property type="entry name" value="Ribosomal_uS2"/>
</dbReference>
<dbReference type="GO" id="GO:0003735">
    <property type="term" value="F:structural constituent of ribosome"/>
    <property type="evidence" value="ECO:0007669"/>
    <property type="project" value="InterPro"/>
</dbReference>
<dbReference type="CDD" id="cd01425">
    <property type="entry name" value="RPS2"/>
    <property type="match status" value="1"/>
</dbReference>
<feature type="compositionally biased region" description="Low complexity" evidence="4">
    <location>
        <begin position="257"/>
        <end position="273"/>
    </location>
</feature>
<dbReference type="PRINTS" id="PR00395">
    <property type="entry name" value="RIBOSOMALS2"/>
</dbReference>
<dbReference type="PANTHER" id="PTHR12534">
    <property type="entry name" value="30S RIBOSOMAL PROTEIN S2 PROKARYOTIC AND ORGANELLAR"/>
    <property type="match status" value="1"/>
</dbReference>
<protein>
    <submittedName>
        <fullName evidence="5">SSU ribosomal protein S2p (SAe)</fullName>
    </submittedName>
</protein>
<dbReference type="PROSITE" id="PS00962">
    <property type="entry name" value="RIBOSOMAL_S2_1"/>
    <property type="match status" value="1"/>
</dbReference>
<dbReference type="HAMAP" id="MF_00291_B">
    <property type="entry name" value="Ribosomal_uS2_B"/>
    <property type="match status" value="1"/>
</dbReference>
<evidence type="ECO:0000256" key="2">
    <source>
        <dbReference type="ARBA" id="ARBA00022980"/>
    </source>
</evidence>
<comment type="similarity">
    <text evidence="1">Belongs to the universal ribosomal protein uS2 family.</text>
</comment>
<dbReference type="InterPro" id="IPR005706">
    <property type="entry name" value="Ribosomal_uS2_bac/mit/plastid"/>
</dbReference>
<gene>
    <name evidence="5" type="ORF">MNBD_ALPHA09-668</name>
</gene>
<dbReference type="PANTHER" id="PTHR12534:SF0">
    <property type="entry name" value="SMALL RIBOSOMAL SUBUNIT PROTEIN US2M"/>
    <property type="match status" value="1"/>
</dbReference>
<dbReference type="GO" id="GO:0022627">
    <property type="term" value="C:cytosolic small ribosomal subunit"/>
    <property type="evidence" value="ECO:0007669"/>
    <property type="project" value="TreeGrafter"/>
</dbReference>
<dbReference type="PROSITE" id="PS00963">
    <property type="entry name" value="RIBOSOMAL_S2_2"/>
    <property type="match status" value="1"/>
</dbReference>
<dbReference type="NCBIfam" id="TIGR01011">
    <property type="entry name" value="rpsB_bact"/>
    <property type="match status" value="1"/>
</dbReference>
<name>A0A3B0T770_9ZZZZ</name>
<reference evidence="5" key="1">
    <citation type="submission" date="2018-06" db="EMBL/GenBank/DDBJ databases">
        <authorList>
            <person name="Zhirakovskaya E."/>
        </authorList>
    </citation>
    <scope>NUCLEOTIDE SEQUENCE</scope>
</reference>
<dbReference type="InterPro" id="IPR023591">
    <property type="entry name" value="Ribosomal_uS2_flav_dom_sf"/>
</dbReference>
<feature type="region of interest" description="Disordered" evidence="4">
    <location>
        <begin position="251"/>
        <end position="273"/>
    </location>
</feature>
<dbReference type="Gene3D" id="1.10.287.610">
    <property type="entry name" value="Helix hairpin bin"/>
    <property type="match status" value="1"/>
</dbReference>
<evidence type="ECO:0000256" key="4">
    <source>
        <dbReference type="SAM" id="MobiDB-lite"/>
    </source>
</evidence>
<organism evidence="5">
    <name type="scientific">hydrothermal vent metagenome</name>
    <dbReference type="NCBI Taxonomy" id="652676"/>
    <lineage>
        <taxon>unclassified sequences</taxon>
        <taxon>metagenomes</taxon>
        <taxon>ecological metagenomes</taxon>
    </lineage>
</organism>
<dbReference type="EMBL" id="UOEM01000066">
    <property type="protein sequence ID" value="VAW13858.1"/>
    <property type="molecule type" value="Genomic_DNA"/>
</dbReference>
<proteinExistence type="inferred from homology"/>